<dbReference type="OrthoDB" id="2953545at2759"/>
<gene>
    <name evidence="1" type="ORF">HD556DRAFT_1439843</name>
</gene>
<accession>A0A9P7DP00</accession>
<evidence type="ECO:0000313" key="2">
    <source>
        <dbReference type="Proteomes" id="UP000719766"/>
    </source>
</evidence>
<comment type="caution">
    <text evidence="1">The sequence shown here is derived from an EMBL/GenBank/DDBJ whole genome shotgun (WGS) entry which is preliminary data.</text>
</comment>
<dbReference type="AlphaFoldDB" id="A0A9P7DP00"/>
<protein>
    <submittedName>
        <fullName evidence="1">Uncharacterized protein</fullName>
    </submittedName>
</protein>
<name>A0A9P7DP00_9AGAM</name>
<organism evidence="1 2">
    <name type="scientific">Suillus plorans</name>
    <dbReference type="NCBI Taxonomy" id="116603"/>
    <lineage>
        <taxon>Eukaryota</taxon>
        <taxon>Fungi</taxon>
        <taxon>Dikarya</taxon>
        <taxon>Basidiomycota</taxon>
        <taxon>Agaricomycotina</taxon>
        <taxon>Agaricomycetes</taxon>
        <taxon>Agaricomycetidae</taxon>
        <taxon>Boletales</taxon>
        <taxon>Suillineae</taxon>
        <taxon>Suillaceae</taxon>
        <taxon>Suillus</taxon>
    </lineage>
</organism>
<sequence>MMRQFDVSRQHILRALSNTPEEVALKEPVGNTLPCSFCGRSGRPECAITITVPAKAATTWDTKCAYQHQFRYTSADVAPGKTTRKTPIIPVSAVWRYNMHEHILQEHEEYVVPGQRDAGLALPANVWKEMRLTDLEQTASRIPKTCWKPSYTPPVEIGKENIPLLISCSSKRSAAPQAGPSCPSKKARTTIPAALVADSSATYEVN</sequence>
<dbReference type="Proteomes" id="UP000719766">
    <property type="component" value="Unassembled WGS sequence"/>
</dbReference>
<proteinExistence type="predicted"/>
<dbReference type="GeneID" id="64599781"/>
<reference evidence="1" key="1">
    <citation type="journal article" date="2020" name="New Phytol.">
        <title>Comparative genomics reveals dynamic genome evolution in host specialist ectomycorrhizal fungi.</title>
        <authorList>
            <person name="Lofgren L.A."/>
            <person name="Nguyen N.H."/>
            <person name="Vilgalys R."/>
            <person name="Ruytinx J."/>
            <person name="Liao H.L."/>
            <person name="Branco S."/>
            <person name="Kuo A."/>
            <person name="LaButti K."/>
            <person name="Lipzen A."/>
            <person name="Andreopoulos W."/>
            <person name="Pangilinan J."/>
            <person name="Riley R."/>
            <person name="Hundley H."/>
            <person name="Na H."/>
            <person name="Barry K."/>
            <person name="Grigoriev I.V."/>
            <person name="Stajich J.E."/>
            <person name="Kennedy P.G."/>
        </authorList>
    </citation>
    <scope>NUCLEOTIDE SEQUENCE</scope>
    <source>
        <strain evidence="1">S12</strain>
    </source>
</reference>
<dbReference type="EMBL" id="JABBWE010000011">
    <property type="protein sequence ID" value="KAG1799469.1"/>
    <property type="molecule type" value="Genomic_DNA"/>
</dbReference>
<evidence type="ECO:0000313" key="1">
    <source>
        <dbReference type="EMBL" id="KAG1799469.1"/>
    </source>
</evidence>
<dbReference type="RefSeq" id="XP_041163868.1">
    <property type="nucleotide sequence ID" value="XM_041306017.1"/>
</dbReference>
<keyword evidence="2" id="KW-1185">Reference proteome</keyword>